<keyword evidence="1" id="KW-0472">Membrane</keyword>
<reference evidence="2" key="2">
    <citation type="journal article" date="2021" name="PeerJ">
        <title>Extensive microbial diversity within the chicken gut microbiome revealed by metagenomics and culture.</title>
        <authorList>
            <person name="Gilroy R."/>
            <person name="Ravi A."/>
            <person name="Getino M."/>
            <person name="Pursley I."/>
            <person name="Horton D.L."/>
            <person name="Alikhan N.F."/>
            <person name="Baker D."/>
            <person name="Gharbi K."/>
            <person name="Hall N."/>
            <person name="Watson M."/>
            <person name="Adriaenssens E.M."/>
            <person name="Foster-Nyarko E."/>
            <person name="Jarju S."/>
            <person name="Secka A."/>
            <person name="Antonio M."/>
            <person name="Oren A."/>
            <person name="Chaudhuri R.R."/>
            <person name="La Ragione R."/>
            <person name="Hildebrand F."/>
            <person name="Pallen M.J."/>
        </authorList>
    </citation>
    <scope>NUCLEOTIDE SEQUENCE</scope>
    <source>
        <strain evidence="2">CHK189-12415</strain>
    </source>
</reference>
<dbReference type="Proteomes" id="UP000824241">
    <property type="component" value="Unassembled WGS sequence"/>
</dbReference>
<reference evidence="2" key="1">
    <citation type="submission" date="2020-10" db="EMBL/GenBank/DDBJ databases">
        <authorList>
            <person name="Gilroy R."/>
        </authorList>
    </citation>
    <scope>NUCLEOTIDE SEQUENCE</scope>
    <source>
        <strain evidence="2">CHK189-12415</strain>
    </source>
</reference>
<dbReference type="InterPro" id="IPR021359">
    <property type="entry name" value="DUF2812"/>
</dbReference>
<sequence>MDKKKKKVMLTPCPSYDIAGTEGWLEEMAGAGWLLCKDSIFGIWATFEPRDPGDTRPVRYRLDPAGEATGWIFGSSRPDGEKAEGYREMGWEYVTFHGEFYLYRTFDPEAVELNTDPAVQALALKKVGSQMKGQLFSLIFWLVVYPLMGLGGFLLTTALLLGTPFFAVFTLSFLLSVYCNLRGIIHLRKVRRQLRAGEPLRAAVRSRGKVRRYRAVWAADLLLTAVWAVMAVGYWKADLDGDFTHLLAGYVEEIDVPTLAALDVDGEPAYYEWTTAPRGTVEIHSDWLLGTVYSTEETGAATLSDGRVFHGGLYVDYIEASSPWIARTVAREYVRYDRWKNRWTLFRQESDWKELPLPDLGVDYAVAYTDIFPTVVLAKGDKAVKFYFYDTNGSVDYVEMAEIYAEALKNG</sequence>
<gene>
    <name evidence="2" type="ORF">IAB37_00890</name>
</gene>
<organism evidence="2 3">
    <name type="scientific">Candidatus Faecivivens stercoravium</name>
    <dbReference type="NCBI Taxonomy" id="2840803"/>
    <lineage>
        <taxon>Bacteria</taxon>
        <taxon>Bacillati</taxon>
        <taxon>Bacillota</taxon>
        <taxon>Clostridia</taxon>
        <taxon>Eubacteriales</taxon>
        <taxon>Oscillospiraceae</taxon>
        <taxon>Oscillospiraceae incertae sedis</taxon>
        <taxon>Candidatus Faecivivens</taxon>
    </lineage>
</organism>
<feature type="transmembrane region" description="Helical" evidence="1">
    <location>
        <begin position="135"/>
        <end position="159"/>
    </location>
</feature>
<comment type="caution">
    <text evidence="2">The sequence shown here is derived from an EMBL/GenBank/DDBJ whole genome shotgun (WGS) entry which is preliminary data.</text>
</comment>
<accession>A0A9D1DWH9</accession>
<evidence type="ECO:0000313" key="2">
    <source>
        <dbReference type="EMBL" id="HIR60124.1"/>
    </source>
</evidence>
<dbReference type="AlphaFoldDB" id="A0A9D1DWH9"/>
<dbReference type="Pfam" id="PF11193">
    <property type="entry name" value="DUF2812"/>
    <property type="match status" value="1"/>
</dbReference>
<name>A0A9D1DWH9_9FIRM</name>
<dbReference type="EMBL" id="DVHA01000027">
    <property type="protein sequence ID" value="HIR60124.1"/>
    <property type="molecule type" value="Genomic_DNA"/>
</dbReference>
<keyword evidence="1" id="KW-1133">Transmembrane helix</keyword>
<proteinExistence type="predicted"/>
<feature type="transmembrane region" description="Helical" evidence="1">
    <location>
        <begin position="215"/>
        <end position="235"/>
    </location>
</feature>
<feature type="transmembrane region" description="Helical" evidence="1">
    <location>
        <begin position="165"/>
        <end position="185"/>
    </location>
</feature>
<evidence type="ECO:0000256" key="1">
    <source>
        <dbReference type="SAM" id="Phobius"/>
    </source>
</evidence>
<evidence type="ECO:0000313" key="3">
    <source>
        <dbReference type="Proteomes" id="UP000824241"/>
    </source>
</evidence>
<keyword evidence="1" id="KW-0812">Transmembrane</keyword>
<protein>
    <submittedName>
        <fullName evidence="2">DUF2812 domain-containing protein</fullName>
    </submittedName>
</protein>